<keyword evidence="3" id="KW-1185">Reference proteome</keyword>
<evidence type="ECO:0000256" key="1">
    <source>
        <dbReference type="SAM" id="Phobius"/>
    </source>
</evidence>
<sequence length="550" mass="61788">MATNKFATMLHRNTNKTTLVLVYVMLEWILIILLLLNSLFSYLIIKFVDYFGLKRPCIWCTRIDHIIEPGNNKCSCRDLVCEAHAFEISKLGFCLNHRKLAESETMCEDCSSSHHSNFVNFSQSFDLFPWMQQKGMIHGADDNNKVLENGVENLRCSCCGVNFVSKFYLIRDKPSLRVLDYTQKQNLITESGVGVEIGEGHHKHSDHGRGDFVLHHVEEEKNIVGNRGNDLVFNVDEGSGGGKEAVDISVCSVCDGGTGKETVCGENFKLDLGIRKGQEEAIREETLNAPKDDQPCEKTTRQVACTSENTEQIPPKHLEFVIPGNDFLLVPVEFGDSFTAESENQYRYKVGNDGLGGDEDVILDFDINSGAECEPVVENWHTSGDTVSVSSGLECTKAFKANGVESIPMRIRGQSLELIVKEENLEHNYQEVKFAQTTEDSSINGYVEANIIGRDGELCSDVPQVSEGTTQMWVDELEAEVSTQNQDILVDSNQQLQEVPSSSTTAFTVQDDSGKFHLLSSFFHKYITNTCDIYKLYYFPSIFFYFKIYN</sequence>
<dbReference type="PANTHER" id="PTHR31448:SF3">
    <property type="entry name" value="MYOSIN-BINDING PROTEIN 2"/>
    <property type="match status" value="1"/>
</dbReference>
<dbReference type="AlphaFoldDB" id="A0A371EF47"/>
<dbReference type="OrthoDB" id="1424528at2759"/>
<protein>
    <submittedName>
        <fullName evidence="2">Myosin-binding protein 3</fullName>
    </submittedName>
</protein>
<keyword evidence="1" id="KW-0812">Transmembrane</keyword>
<feature type="transmembrane region" description="Helical" evidence="1">
    <location>
        <begin position="20"/>
        <end position="45"/>
    </location>
</feature>
<proteinExistence type="predicted"/>
<dbReference type="Proteomes" id="UP000257109">
    <property type="component" value="Unassembled WGS sequence"/>
</dbReference>
<accession>A0A371EF47</accession>
<keyword evidence="1" id="KW-1133">Transmembrane helix</keyword>
<evidence type="ECO:0000313" key="3">
    <source>
        <dbReference type="Proteomes" id="UP000257109"/>
    </source>
</evidence>
<dbReference type="EMBL" id="QJKJ01014274">
    <property type="protein sequence ID" value="RDX64663.1"/>
    <property type="molecule type" value="Genomic_DNA"/>
</dbReference>
<gene>
    <name evidence="2" type="primary">MYOB3</name>
    <name evidence="2" type="ORF">CR513_56757</name>
</gene>
<evidence type="ECO:0000313" key="2">
    <source>
        <dbReference type="EMBL" id="RDX64663.1"/>
    </source>
</evidence>
<name>A0A371EF47_MUCPR</name>
<dbReference type="PANTHER" id="PTHR31448">
    <property type="entry name" value="MYOSIN-BINDING PROTEIN 2"/>
    <property type="match status" value="1"/>
</dbReference>
<reference evidence="2" key="1">
    <citation type="submission" date="2018-05" db="EMBL/GenBank/DDBJ databases">
        <title>Draft genome of Mucuna pruriens seed.</title>
        <authorList>
            <person name="Nnadi N.E."/>
            <person name="Vos R."/>
            <person name="Hasami M.H."/>
            <person name="Devisetty U.K."/>
            <person name="Aguiy J.C."/>
        </authorList>
    </citation>
    <scope>NUCLEOTIDE SEQUENCE [LARGE SCALE GENOMIC DNA]</scope>
    <source>
        <strain evidence="2">JCA_2017</strain>
    </source>
</reference>
<keyword evidence="1" id="KW-0472">Membrane</keyword>
<dbReference type="STRING" id="157652.A0A371EF47"/>
<dbReference type="InterPro" id="IPR039306">
    <property type="entry name" value="MYOB"/>
</dbReference>
<dbReference type="GO" id="GO:0017022">
    <property type="term" value="F:myosin binding"/>
    <property type="evidence" value="ECO:0007669"/>
    <property type="project" value="InterPro"/>
</dbReference>
<comment type="caution">
    <text evidence="2">The sequence shown here is derived from an EMBL/GenBank/DDBJ whole genome shotgun (WGS) entry which is preliminary data.</text>
</comment>
<organism evidence="2 3">
    <name type="scientific">Mucuna pruriens</name>
    <name type="common">Velvet bean</name>
    <name type="synonym">Dolichos pruriens</name>
    <dbReference type="NCBI Taxonomy" id="157652"/>
    <lineage>
        <taxon>Eukaryota</taxon>
        <taxon>Viridiplantae</taxon>
        <taxon>Streptophyta</taxon>
        <taxon>Embryophyta</taxon>
        <taxon>Tracheophyta</taxon>
        <taxon>Spermatophyta</taxon>
        <taxon>Magnoliopsida</taxon>
        <taxon>eudicotyledons</taxon>
        <taxon>Gunneridae</taxon>
        <taxon>Pentapetalae</taxon>
        <taxon>rosids</taxon>
        <taxon>fabids</taxon>
        <taxon>Fabales</taxon>
        <taxon>Fabaceae</taxon>
        <taxon>Papilionoideae</taxon>
        <taxon>50 kb inversion clade</taxon>
        <taxon>NPAAA clade</taxon>
        <taxon>indigoferoid/millettioid clade</taxon>
        <taxon>Phaseoleae</taxon>
        <taxon>Mucuna</taxon>
    </lineage>
</organism>
<feature type="non-terminal residue" evidence="2">
    <location>
        <position position="1"/>
    </location>
</feature>